<name>A0A1H6BIQ7_9BACT</name>
<proteinExistence type="predicted"/>
<keyword evidence="2" id="KW-1185">Reference proteome</keyword>
<dbReference type="EMBL" id="FNVA01000007">
    <property type="protein sequence ID" value="SEG60482.1"/>
    <property type="molecule type" value="Genomic_DNA"/>
</dbReference>
<sequence length="416" mass="46530">MPRRLARGFVTGLKAVGVVLMGALVLLLGLIQASNWINWWHARALLKDVQALPAQPMWPDAQRLMTRWGAWGHYEGTCAAEHCQYTIQVADPILGHIIGMNEHLWNVVTSEAFLRVVHWLGYREAAMYFGMHVHHGRVIFDAVVASIIPTVWGADGVMASSTMRYTLAVSLADKEAEDWQDNEFMPNASEDLVDHPDYMVGRGICSGCVMDQVAFTPFASVDVRDRYRRFDLSCFALWLNTCRKPSDLLPALRAFDEATDREWARHDTVYRDSGQAMEEPSPPCRVNGLVVGRDSNYVLAVEPIRTEQKPDETVPELQTWTRVRVREVLKRPAEQRQAFIQPKSGDELEVAGEALPLGSGLLLPTGGEITMVSDGFELSSCKPLLDTPATREQVKQGIAQDVLDDGPRPNGNLQRR</sequence>
<protein>
    <submittedName>
        <fullName evidence="1">Uncharacterized protein</fullName>
    </submittedName>
</protein>
<dbReference type="OrthoDB" id="108924at2"/>
<evidence type="ECO:0000313" key="2">
    <source>
        <dbReference type="Proteomes" id="UP000236728"/>
    </source>
</evidence>
<evidence type="ECO:0000313" key="1">
    <source>
        <dbReference type="EMBL" id="SEG60482.1"/>
    </source>
</evidence>
<dbReference type="RefSeq" id="WP_103934594.1">
    <property type="nucleotide sequence ID" value="NZ_FNVA01000007.1"/>
</dbReference>
<dbReference type="AlphaFoldDB" id="A0A1H6BIQ7"/>
<gene>
    <name evidence="1" type="ORF">SAMN05421819_3731</name>
</gene>
<reference evidence="1 2" key="1">
    <citation type="submission" date="2016-10" db="EMBL/GenBank/DDBJ databases">
        <authorList>
            <person name="de Groot N.N."/>
        </authorList>
    </citation>
    <scope>NUCLEOTIDE SEQUENCE [LARGE SCALE GENOMIC DNA]</scope>
    <source>
        <strain evidence="1 2">DSM 22489</strain>
    </source>
</reference>
<organism evidence="1 2">
    <name type="scientific">Bryocella elongata</name>
    <dbReference type="NCBI Taxonomy" id="863522"/>
    <lineage>
        <taxon>Bacteria</taxon>
        <taxon>Pseudomonadati</taxon>
        <taxon>Acidobacteriota</taxon>
        <taxon>Terriglobia</taxon>
        <taxon>Terriglobales</taxon>
        <taxon>Acidobacteriaceae</taxon>
        <taxon>Bryocella</taxon>
    </lineage>
</organism>
<accession>A0A1H6BIQ7</accession>
<dbReference type="Proteomes" id="UP000236728">
    <property type="component" value="Unassembled WGS sequence"/>
</dbReference>